<dbReference type="InterPro" id="IPR000620">
    <property type="entry name" value="EamA_dom"/>
</dbReference>
<dbReference type="InterPro" id="IPR037185">
    <property type="entry name" value="EmrE-like"/>
</dbReference>
<keyword evidence="4" id="KW-1185">Reference proteome</keyword>
<sequence length="331" mass="34528">MSQPTVLPSTVASTQGRATGIALVLGSAVVWSFGGTLARFLEIDDSWIIVFWRSIFAALFLIAFMLVRDGASNMSRLFRDMGWPGVAVGCCFATASTSFVLALAYTTVANILLVQAGVPLIAALMSWVLFREGVSQLTVLAIAAVIAGVLVMVSDSLTGAVSPVGDALALLIALAFACATVITRRYADVRMTPAACLGTLIAATIAATQASGFAVTPSELGILIAFGALNFGLGLALFVTGARLLPSALAALLGTVETVLAPLWVAVIHDEIPRANTIIGGSIVLFALFAYLAVELWRNAGCAPKLEQIRVVLDKTGQNLEADRATGKNER</sequence>
<dbReference type="SUPFAM" id="SSF103481">
    <property type="entry name" value="Multidrug resistance efflux transporter EmrE"/>
    <property type="match status" value="2"/>
</dbReference>
<feature type="transmembrane region" description="Helical" evidence="1">
    <location>
        <begin position="220"/>
        <end position="241"/>
    </location>
</feature>
<dbReference type="Proteomes" id="UP001432360">
    <property type="component" value="Chromosome"/>
</dbReference>
<feature type="transmembrane region" description="Helical" evidence="1">
    <location>
        <begin position="275"/>
        <end position="294"/>
    </location>
</feature>
<dbReference type="EMBL" id="CP133148">
    <property type="protein sequence ID" value="WVT03916.1"/>
    <property type="molecule type" value="Genomic_DNA"/>
</dbReference>
<feature type="transmembrane region" description="Helical" evidence="1">
    <location>
        <begin position="160"/>
        <end position="182"/>
    </location>
</feature>
<dbReference type="Pfam" id="PF00892">
    <property type="entry name" value="EamA"/>
    <property type="match status" value="2"/>
</dbReference>
<evidence type="ECO:0000259" key="2">
    <source>
        <dbReference type="Pfam" id="PF00892"/>
    </source>
</evidence>
<feature type="transmembrane region" description="Helical" evidence="1">
    <location>
        <begin position="47"/>
        <end position="66"/>
    </location>
</feature>
<evidence type="ECO:0000256" key="1">
    <source>
        <dbReference type="SAM" id="Phobius"/>
    </source>
</evidence>
<dbReference type="PANTHER" id="PTHR22911:SF135">
    <property type="entry name" value="BLR4310 PROTEIN"/>
    <property type="match status" value="1"/>
</dbReference>
<feature type="domain" description="EamA" evidence="2">
    <location>
        <begin position="19"/>
        <end position="153"/>
    </location>
</feature>
<organism evidence="3 4">
    <name type="scientific">Sinorhizobium chiapasense</name>
    <dbReference type="NCBI Taxonomy" id="501572"/>
    <lineage>
        <taxon>Bacteria</taxon>
        <taxon>Pseudomonadati</taxon>
        <taxon>Pseudomonadota</taxon>
        <taxon>Alphaproteobacteria</taxon>
        <taxon>Hyphomicrobiales</taxon>
        <taxon>Rhizobiaceae</taxon>
        <taxon>Sinorhizobium/Ensifer group</taxon>
        <taxon>Sinorhizobium</taxon>
    </lineage>
</organism>
<name>A0ABZ2B8T7_9HYPH</name>
<gene>
    <name evidence="3" type="ORF">RB548_00420</name>
</gene>
<keyword evidence="1" id="KW-1133">Transmembrane helix</keyword>
<evidence type="ECO:0000313" key="4">
    <source>
        <dbReference type="Proteomes" id="UP001432360"/>
    </source>
</evidence>
<feature type="transmembrane region" description="Helical" evidence="1">
    <location>
        <begin position="194"/>
        <end position="214"/>
    </location>
</feature>
<feature type="transmembrane region" description="Helical" evidence="1">
    <location>
        <begin position="86"/>
        <end position="105"/>
    </location>
</feature>
<dbReference type="PANTHER" id="PTHR22911">
    <property type="entry name" value="ACYL-MALONYL CONDENSING ENZYME-RELATED"/>
    <property type="match status" value="1"/>
</dbReference>
<dbReference type="Gene3D" id="1.10.3730.20">
    <property type="match status" value="1"/>
</dbReference>
<feature type="transmembrane region" description="Helical" evidence="1">
    <location>
        <begin position="137"/>
        <end position="154"/>
    </location>
</feature>
<feature type="transmembrane region" description="Helical" evidence="1">
    <location>
        <begin position="248"/>
        <end position="269"/>
    </location>
</feature>
<keyword evidence="1" id="KW-0472">Membrane</keyword>
<feature type="transmembrane region" description="Helical" evidence="1">
    <location>
        <begin position="111"/>
        <end position="130"/>
    </location>
</feature>
<accession>A0ABZ2B8T7</accession>
<feature type="domain" description="EamA" evidence="2">
    <location>
        <begin position="165"/>
        <end position="290"/>
    </location>
</feature>
<protein>
    <submittedName>
        <fullName evidence="3">DMT family transporter</fullName>
    </submittedName>
</protein>
<evidence type="ECO:0000313" key="3">
    <source>
        <dbReference type="EMBL" id="WVT03916.1"/>
    </source>
</evidence>
<proteinExistence type="predicted"/>
<feature type="transmembrane region" description="Helical" evidence="1">
    <location>
        <begin position="21"/>
        <end position="41"/>
    </location>
</feature>
<dbReference type="RefSeq" id="WP_331373113.1">
    <property type="nucleotide sequence ID" value="NZ_CP133148.1"/>
</dbReference>
<reference evidence="3" key="1">
    <citation type="submission" date="2023-08" db="EMBL/GenBank/DDBJ databases">
        <title>Complete genome sequence of Sinorhizobium chiapanecum ITTG S70 isolated from Acaciella angustissima nodules in Chiapas-Mexico.</title>
        <authorList>
            <person name="Rincon-Rosales R."/>
            <person name="Rogel M.A."/>
            <person name="Rincon-Medina C.I."/>
            <person name="Guerrero G."/>
            <person name="Manzano-Gomez L.A."/>
            <person name="Lopez-Lopez A."/>
            <person name="Rincon Molina F.A."/>
            <person name="Martinez-Romero E."/>
        </authorList>
    </citation>
    <scope>NUCLEOTIDE SEQUENCE</scope>
    <source>
        <strain evidence="3">ITTG S70</strain>
    </source>
</reference>
<keyword evidence="1" id="KW-0812">Transmembrane</keyword>